<dbReference type="SMART" id="SM00825">
    <property type="entry name" value="PKS_KS"/>
    <property type="match status" value="1"/>
</dbReference>
<reference evidence="5 6" key="1">
    <citation type="submission" date="2019-04" db="EMBL/GenBank/DDBJ databases">
        <title>Psychroflexus halotolerans sp. nov., isolated from a marine solar saltern.</title>
        <authorList>
            <person name="Feng X."/>
        </authorList>
    </citation>
    <scope>NUCLEOTIDE SEQUENCE [LARGE SCALE GENOMIC DNA]</scope>
    <source>
        <strain evidence="5 6">WDS2C27</strain>
    </source>
</reference>
<evidence type="ECO:0000313" key="5">
    <source>
        <dbReference type="EMBL" id="TKS57311.1"/>
    </source>
</evidence>
<comment type="caution">
    <text evidence="5">The sequence shown here is derived from an EMBL/GenBank/DDBJ whole genome shotgun (WGS) entry which is preliminary data.</text>
</comment>
<name>A0A4U5TTU0_9FLAO</name>
<keyword evidence="2 3" id="KW-0808">Transferase</keyword>
<proteinExistence type="inferred from homology"/>
<dbReference type="GO" id="GO:0006633">
    <property type="term" value="P:fatty acid biosynthetic process"/>
    <property type="evidence" value="ECO:0007669"/>
    <property type="project" value="TreeGrafter"/>
</dbReference>
<dbReference type="InterPro" id="IPR016039">
    <property type="entry name" value="Thiolase-like"/>
</dbReference>
<dbReference type="InterPro" id="IPR014031">
    <property type="entry name" value="Ketoacyl_synth_C"/>
</dbReference>
<dbReference type="PANTHER" id="PTHR11712:SF336">
    <property type="entry name" value="3-OXOACYL-[ACYL-CARRIER-PROTEIN] SYNTHASE, MITOCHONDRIAL"/>
    <property type="match status" value="1"/>
</dbReference>
<dbReference type="OrthoDB" id="1141849at2"/>
<sequence length="383" mass="41181">MIKPVFIHYISSVSALGFNKSEVWQSYKNANSGFKTESFNDTKVKVSALSDNDNKVIENIRAEGKLYKSLDKSALMAIFVGRKLFENLTATQSPVGINIGSSRGATQTFEKAHLSYLKHKKVPLMTSPTTTLGNIATSVAQDLGLKGPAVSHSITCSSALHALLNASAFLQSGLLSEFIIGGSEAPLTGFTIAQMQALKLYSKQLNHLPCHSLDFKKNDNTLVLGEAACLAKLSTKPKENAIKVSGVGYATESISHSVALSSEADCLQESMQMALNLAQVQSVDVVVMHAPGTVKGDKSELKAIQKTFTIMPALTTNKWQIGHTFGASGAMSLEMAVLMLENNTFIQNPFYKNDKVPQQINSVMINAVGFGGNAVSVVLEKFQ</sequence>
<evidence type="ECO:0000313" key="6">
    <source>
        <dbReference type="Proteomes" id="UP000306552"/>
    </source>
</evidence>
<evidence type="ECO:0000259" key="4">
    <source>
        <dbReference type="PROSITE" id="PS52004"/>
    </source>
</evidence>
<feature type="domain" description="Ketosynthase family 3 (KS3)" evidence="4">
    <location>
        <begin position="2"/>
        <end position="381"/>
    </location>
</feature>
<dbReference type="Pfam" id="PF02801">
    <property type="entry name" value="Ketoacyl-synt_C"/>
    <property type="match status" value="1"/>
</dbReference>
<accession>A0A4U5TTU0</accession>
<keyword evidence="6" id="KW-1185">Reference proteome</keyword>
<gene>
    <name evidence="5" type="ORF">FCN74_02515</name>
</gene>
<dbReference type="Proteomes" id="UP000306552">
    <property type="component" value="Unassembled WGS sequence"/>
</dbReference>
<dbReference type="Pfam" id="PF00109">
    <property type="entry name" value="ketoacyl-synt"/>
    <property type="match status" value="1"/>
</dbReference>
<evidence type="ECO:0000256" key="3">
    <source>
        <dbReference type="RuleBase" id="RU003694"/>
    </source>
</evidence>
<organism evidence="5 6">
    <name type="scientific">Mesohalobacter halotolerans</name>
    <dbReference type="NCBI Taxonomy" id="1883405"/>
    <lineage>
        <taxon>Bacteria</taxon>
        <taxon>Pseudomonadati</taxon>
        <taxon>Bacteroidota</taxon>
        <taxon>Flavobacteriia</taxon>
        <taxon>Flavobacteriales</taxon>
        <taxon>Flavobacteriaceae</taxon>
        <taxon>Mesohalobacter</taxon>
    </lineage>
</organism>
<protein>
    <submittedName>
        <fullName evidence="5">Beta-ketoacyl synthase</fullName>
    </submittedName>
</protein>
<evidence type="ECO:0000256" key="2">
    <source>
        <dbReference type="ARBA" id="ARBA00022679"/>
    </source>
</evidence>
<dbReference type="InterPro" id="IPR000794">
    <property type="entry name" value="Beta-ketoacyl_synthase"/>
</dbReference>
<dbReference type="RefSeq" id="WP_138931014.1">
    <property type="nucleotide sequence ID" value="NZ_SWMU01000001.1"/>
</dbReference>
<dbReference type="PROSITE" id="PS52004">
    <property type="entry name" value="KS3_2"/>
    <property type="match status" value="1"/>
</dbReference>
<evidence type="ECO:0000256" key="1">
    <source>
        <dbReference type="ARBA" id="ARBA00008467"/>
    </source>
</evidence>
<comment type="similarity">
    <text evidence="1 3">Belongs to the thiolase-like superfamily. Beta-ketoacyl-ACP synthases family.</text>
</comment>
<dbReference type="EMBL" id="SWMU01000001">
    <property type="protein sequence ID" value="TKS57311.1"/>
    <property type="molecule type" value="Genomic_DNA"/>
</dbReference>
<dbReference type="GO" id="GO:0005829">
    <property type="term" value="C:cytosol"/>
    <property type="evidence" value="ECO:0007669"/>
    <property type="project" value="TreeGrafter"/>
</dbReference>
<dbReference type="GO" id="GO:0004315">
    <property type="term" value="F:3-oxoacyl-[acyl-carrier-protein] synthase activity"/>
    <property type="evidence" value="ECO:0007669"/>
    <property type="project" value="TreeGrafter"/>
</dbReference>
<dbReference type="SUPFAM" id="SSF53901">
    <property type="entry name" value="Thiolase-like"/>
    <property type="match status" value="1"/>
</dbReference>
<dbReference type="InterPro" id="IPR014030">
    <property type="entry name" value="Ketoacyl_synth_N"/>
</dbReference>
<dbReference type="Gene3D" id="3.40.47.10">
    <property type="match status" value="1"/>
</dbReference>
<dbReference type="AlphaFoldDB" id="A0A4U5TTU0"/>
<dbReference type="PANTHER" id="PTHR11712">
    <property type="entry name" value="POLYKETIDE SYNTHASE-RELATED"/>
    <property type="match status" value="1"/>
</dbReference>
<dbReference type="InterPro" id="IPR020841">
    <property type="entry name" value="PKS_Beta-ketoAc_synthase_dom"/>
</dbReference>